<evidence type="ECO:0000313" key="3">
    <source>
        <dbReference type="Proteomes" id="UP000799444"/>
    </source>
</evidence>
<gene>
    <name evidence="2" type="ORF">EJ04DRAFT_570275</name>
</gene>
<evidence type="ECO:0000256" key="1">
    <source>
        <dbReference type="SAM" id="Phobius"/>
    </source>
</evidence>
<keyword evidence="1" id="KW-0472">Membrane</keyword>
<dbReference type="Proteomes" id="UP000799444">
    <property type="component" value="Unassembled WGS sequence"/>
</dbReference>
<organism evidence="2 3">
    <name type="scientific">Polyplosphaeria fusca</name>
    <dbReference type="NCBI Taxonomy" id="682080"/>
    <lineage>
        <taxon>Eukaryota</taxon>
        <taxon>Fungi</taxon>
        <taxon>Dikarya</taxon>
        <taxon>Ascomycota</taxon>
        <taxon>Pezizomycotina</taxon>
        <taxon>Dothideomycetes</taxon>
        <taxon>Pleosporomycetidae</taxon>
        <taxon>Pleosporales</taxon>
        <taxon>Tetraplosphaeriaceae</taxon>
        <taxon>Polyplosphaeria</taxon>
    </lineage>
</organism>
<dbReference type="EMBL" id="ML996324">
    <property type="protein sequence ID" value="KAF2727581.1"/>
    <property type="molecule type" value="Genomic_DNA"/>
</dbReference>
<sequence length="120" mass="13089">MKPRFELEVPSDLDIPLPSTISLPEIASRLNALPSQFSITSLPSILADLPSIESLKPKLEAQAAKAAIKHKMTPAMTGGIVAAIVVVILLVGLFWYLRYRKLKNLGQRAVQEIKIMGNKG</sequence>
<accession>A0A9P4QMH7</accession>
<keyword evidence="3" id="KW-1185">Reference proteome</keyword>
<dbReference type="AlphaFoldDB" id="A0A9P4QMH7"/>
<reference evidence="2" key="1">
    <citation type="journal article" date="2020" name="Stud. Mycol.">
        <title>101 Dothideomycetes genomes: a test case for predicting lifestyles and emergence of pathogens.</title>
        <authorList>
            <person name="Haridas S."/>
            <person name="Albert R."/>
            <person name="Binder M."/>
            <person name="Bloem J."/>
            <person name="Labutti K."/>
            <person name="Salamov A."/>
            <person name="Andreopoulos B."/>
            <person name="Baker S."/>
            <person name="Barry K."/>
            <person name="Bills G."/>
            <person name="Bluhm B."/>
            <person name="Cannon C."/>
            <person name="Castanera R."/>
            <person name="Culley D."/>
            <person name="Daum C."/>
            <person name="Ezra D."/>
            <person name="Gonzalez J."/>
            <person name="Henrissat B."/>
            <person name="Kuo A."/>
            <person name="Liang C."/>
            <person name="Lipzen A."/>
            <person name="Lutzoni F."/>
            <person name="Magnuson J."/>
            <person name="Mondo S."/>
            <person name="Nolan M."/>
            <person name="Ohm R."/>
            <person name="Pangilinan J."/>
            <person name="Park H.-J."/>
            <person name="Ramirez L."/>
            <person name="Alfaro M."/>
            <person name="Sun H."/>
            <person name="Tritt A."/>
            <person name="Yoshinaga Y."/>
            <person name="Zwiers L.-H."/>
            <person name="Turgeon B."/>
            <person name="Goodwin S."/>
            <person name="Spatafora J."/>
            <person name="Crous P."/>
            <person name="Grigoriev I."/>
        </authorList>
    </citation>
    <scope>NUCLEOTIDE SEQUENCE</scope>
    <source>
        <strain evidence="2">CBS 125425</strain>
    </source>
</reference>
<protein>
    <submittedName>
        <fullName evidence="2">Uncharacterized protein</fullName>
    </submittedName>
</protein>
<name>A0A9P4QMH7_9PLEO</name>
<proteinExistence type="predicted"/>
<feature type="transmembrane region" description="Helical" evidence="1">
    <location>
        <begin position="75"/>
        <end position="97"/>
    </location>
</feature>
<comment type="caution">
    <text evidence="2">The sequence shown here is derived from an EMBL/GenBank/DDBJ whole genome shotgun (WGS) entry which is preliminary data.</text>
</comment>
<evidence type="ECO:0000313" key="2">
    <source>
        <dbReference type="EMBL" id="KAF2727581.1"/>
    </source>
</evidence>
<keyword evidence="1" id="KW-0812">Transmembrane</keyword>
<keyword evidence="1" id="KW-1133">Transmembrane helix</keyword>